<accession>A0ABW5PGN2</accession>
<protein>
    <submittedName>
        <fullName evidence="1">Uncharacterized protein</fullName>
    </submittedName>
</protein>
<name>A0ABW5PGN2_9BACL</name>
<dbReference type="EMBL" id="JBHUME010000012">
    <property type="protein sequence ID" value="MFD2614475.1"/>
    <property type="molecule type" value="Genomic_DNA"/>
</dbReference>
<organism evidence="1 2">
    <name type="scientific">Paenibacillus gansuensis</name>
    <dbReference type="NCBI Taxonomy" id="306542"/>
    <lineage>
        <taxon>Bacteria</taxon>
        <taxon>Bacillati</taxon>
        <taxon>Bacillota</taxon>
        <taxon>Bacilli</taxon>
        <taxon>Bacillales</taxon>
        <taxon>Paenibacillaceae</taxon>
        <taxon>Paenibacillus</taxon>
    </lineage>
</organism>
<dbReference type="RefSeq" id="WP_377605381.1">
    <property type="nucleotide sequence ID" value="NZ_JBHUME010000012.1"/>
</dbReference>
<gene>
    <name evidence="1" type="ORF">ACFSUF_18850</name>
</gene>
<sequence length="49" mass="5438">MEDKVSTLEELILSVKEESIIFVKGRQFVVSPATESDIARVNSGIILMD</sequence>
<comment type="caution">
    <text evidence="1">The sequence shown here is derived from an EMBL/GenBank/DDBJ whole genome shotgun (WGS) entry which is preliminary data.</text>
</comment>
<proteinExistence type="predicted"/>
<evidence type="ECO:0000313" key="1">
    <source>
        <dbReference type="EMBL" id="MFD2614475.1"/>
    </source>
</evidence>
<reference evidence="2" key="1">
    <citation type="journal article" date="2019" name="Int. J. Syst. Evol. Microbiol.">
        <title>The Global Catalogue of Microorganisms (GCM) 10K type strain sequencing project: providing services to taxonomists for standard genome sequencing and annotation.</title>
        <authorList>
            <consortium name="The Broad Institute Genomics Platform"/>
            <consortium name="The Broad Institute Genome Sequencing Center for Infectious Disease"/>
            <person name="Wu L."/>
            <person name="Ma J."/>
        </authorList>
    </citation>
    <scope>NUCLEOTIDE SEQUENCE [LARGE SCALE GENOMIC DNA]</scope>
    <source>
        <strain evidence="2">KCTC 3950</strain>
    </source>
</reference>
<dbReference type="Proteomes" id="UP001597541">
    <property type="component" value="Unassembled WGS sequence"/>
</dbReference>
<evidence type="ECO:0000313" key="2">
    <source>
        <dbReference type="Proteomes" id="UP001597541"/>
    </source>
</evidence>
<keyword evidence="2" id="KW-1185">Reference proteome</keyword>